<keyword evidence="3" id="KW-0808">Transferase</keyword>
<dbReference type="GO" id="GO:0016020">
    <property type="term" value="C:membrane"/>
    <property type="evidence" value="ECO:0007669"/>
    <property type="project" value="UniProtKB-SubCell"/>
</dbReference>
<keyword evidence="6 8" id="KW-0067">ATP-binding</keyword>
<evidence type="ECO:0000256" key="5">
    <source>
        <dbReference type="ARBA" id="ARBA00022777"/>
    </source>
</evidence>
<accession>B8LPH3</accession>
<feature type="binding site" evidence="8">
    <location>
        <position position="102"/>
    </location>
    <ligand>
        <name>ATP</name>
        <dbReference type="ChEBI" id="CHEBI:30616"/>
    </ligand>
</feature>
<dbReference type="FunFam" id="1.10.510.10:FF:000146">
    <property type="entry name" value="LRR receptor-like serine/threonine-protein kinase IOS1"/>
    <property type="match status" value="1"/>
</dbReference>
<dbReference type="GO" id="GO:0004674">
    <property type="term" value="F:protein serine/threonine kinase activity"/>
    <property type="evidence" value="ECO:0007669"/>
    <property type="project" value="UniProtKB-KW"/>
</dbReference>
<dbReference type="InterPro" id="IPR011009">
    <property type="entry name" value="Kinase-like_dom_sf"/>
</dbReference>
<comment type="subcellular location">
    <subcellularLocation>
        <location evidence="1">Membrane</location>
        <topology evidence="1">Single-pass membrane protein</topology>
    </subcellularLocation>
</comment>
<dbReference type="Gene3D" id="3.30.200.20">
    <property type="entry name" value="Phosphorylase Kinase, domain 1"/>
    <property type="match status" value="1"/>
</dbReference>
<evidence type="ECO:0000313" key="12">
    <source>
        <dbReference type="EMBL" id="ABR17553.1"/>
    </source>
</evidence>
<dbReference type="EMBL" id="EF677749">
    <property type="protein sequence ID" value="ABR17553.1"/>
    <property type="molecule type" value="mRNA"/>
</dbReference>
<evidence type="ECO:0000256" key="10">
    <source>
        <dbReference type="SAM" id="Phobius"/>
    </source>
</evidence>
<keyword evidence="7" id="KW-0675">Receptor</keyword>
<evidence type="ECO:0000256" key="1">
    <source>
        <dbReference type="ARBA" id="ARBA00004167"/>
    </source>
</evidence>
<dbReference type="SMART" id="SM00220">
    <property type="entry name" value="S_TKc"/>
    <property type="match status" value="1"/>
</dbReference>
<dbReference type="CDD" id="cd14664">
    <property type="entry name" value="STK_BAK1_like"/>
    <property type="match status" value="1"/>
</dbReference>
<dbReference type="PROSITE" id="PS00108">
    <property type="entry name" value="PROTEIN_KINASE_ST"/>
    <property type="match status" value="1"/>
</dbReference>
<dbReference type="PANTHER" id="PTHR47989">
    <property type="entry name" value="OS01G0750732 PROTEIN"/>
    <property type="match status" value="1"/>
</dbReference>
<organism evidence="12">
    <name type="scientific">Picea sitchensis</name>
    <name type="common">Sitka spruce</name>
    <name type="synonym">Pinus sitchensis</name>
    <dbReference type="NCBI Taxonomy" id="3332"/>
    <lineage>
        <taxon>Eukaryota</taxon>
        <taxon>Viridiplantae</taxon>
        <taxon>Streptophyta</taxon>
        <taxon>Embryophyta</taxon>
        <taxon>Tracheophyta</taxon>
        <taxon>Spermatophyta</taxon>
        <taxon>Pinopsida</taxon>
        <taxon>Pinidae</taxon>
        <taxon>Conifers I</taxon>
        <taxon>Pinales</taxon>
        <taxon>Pinaceae</taxon>
        <taxon>Picea</taxon>
    </lineage>
</organism>
<dbReference type="OMA" id="FLTMIMG"/>
<evidence type="ECO:0000256" key="3">
    <source>
        <dbReference type="ARBA" id="ARBA00022679"/>
    </source>
</evidence>
<dbReference type="Pfam" id="PF00069">
    <property type="entry name" value="Pkinase"/>
    <property type="match status" value="1"/>
</dbReference>
<keyword evidence="10" id="KW-0472">Membrane</keyword>
<dbReference type="PANTHER" id="PTHR47989:SF65">
    <property type="entry name" value="PROTEIN KINASE DOMAIN-CONTAINING PROTEIN"/>
    <property type="match status" value="1"/>
</dbReference>
<dbReference type="InterPro" id="IPR008271">
    <property type="entry name" value="Ser/Thr_kinase_AS"/>
</dbReference>
<comment type="similarity">
    <text evidence="9">Belongs to the protein kinase superfamily.</text>
</comment>
<evidence type="ECO:0000256" key="8">
    <source>
        <dbReference type="PROSITE-ProRule" id="PRU10141"/>
    </source>
</evidence>
<evidence type="ECO:0000256" key="9">
    <source>
        <dbReference type="RuleBase" id="RU000304"/>
    </source>
</evidence>
<keyword evidence="5" id="KW-0418">Kinase</keyword>
<keyword evidence="2 9" id="KW-0723">Serine/threonine-protein kinase</keyword>
<evidence type="ECO:0000256" key="2">
    <source>
        <dbReference type="ARBA" id="ARBA00022527"/>
    </source>
</evidence>
<feature type="domain" description="Protein kinase" evidence="11">
    <location>
        <begin position="74"/>
        <end position="350"/>
    </location>
</feature>
<dbReference type="InterPro" id="IPR017441">
    <property type="entry name" value="Protein_kinase_ATP_BS"/>
</dbReference>
<protein>
    <recommendedName>
        <fullName evidence="11">Protein kinase domain-containing protein</fullName>
    </recommendedName>
</protein>
<dbReference type="PROSITE" id="PS00107">
    <property type="entry name" value="PROTEIN_KINASE_ATP"/>
    <property type="match status" value="1"/>
</dbReference>
<keyword evidence="10" id="KW-0812">Transmembrane</keyword>
<keyword evidence="10" id="KW-1133">Transmembrane helix</keyword>
<evidence type="ECO:0000259" key="11">
    <source>
        <dbReference type="PROSITE" id="PS50011"/>
    </source>
</evidence>
<sequence length="360" mass="40331">MANMSKGQLLGLFITLGVVTFIISKTVLAYFLYWRWSRNRVYQETMTGGKMVLFKSSGKSSVTSETLLKKTLSLTNKDIIGTGGYGTVYKLVIDEHTVFAIKRLTRNSIDQQRGFERELDAMGDIKHRNVVTLRGYYSSSHVNLLVYDLMQNGSLDGILHSRSPNKVSLDWAARNKIALGSARGIAYLHHDCIPHIIHRDIKSSNILLDEEMEARISDFGLATLINPDQTHVSTIVAGTFGYLAPEYVETGRATEKGDVYSYGVVLLELITGKRPTDEAFVEKGNNIVTWIRALVEDGCEEHAFDPDLVDVLTRREMKEAFIVAYNCLNQNPSERPTMAQVVKMLEEIKLDASSNQKEVG</sequence>
<dbReference type="PROSITE" id="PS50011">
    <property type="entry name" value="PROTEIN_KINASE_DOM"/>
    <property type="match status" value="1"/>
</dbReference>
<feature type="transmembrane region" description="Helical" evidence="10">
    <location>
        <begin position="12"/>
        <end position="33"/>
    </location>
</feature>
<name>B8LPH3_PICSI</name>
<reference evidence="12" key="1">
    <citation type="submission" date="2007-06" db="EMBL/GenBank/DDBJ databases">
        <title>Full length cDNA sequences from Sitka Spruce (Picea sitchensis).</title>
        <authorList>
            <person name="Ralph S.G."/>
            <person name="Chun H.E."/>
            <person name="Liao N."/>
            <person name="Ali J."/>
            <person name="Reid K."/>
            <person name="Kolosova N."/>
            <person name="Cooper N."/>
            <person name="Cullis C."/>
            <person name="Jancsik S."/>
            <person name="Moore R."/>
            <person name="Mayo M."/>
            <person name="Wagner S."/>
            <person name="Holt R.A."/>
            <person name="Jones S.J.M."/>
            <person name="Marra M.A."/>
            <person name="Ritland C.E."/>
            <person name="Ritland K."/>
            <person name="Bohlmann J."/>
        </authorList>
    </citation>
    <scope>NUCLEOTIDE SEQUENCE</scope>
    <source>
        <tissue evidence="12">Green portion of the leader tissue</tissue>
    </source>
</reference>
<dbReference type="SUPFAM" id="SSF56112">
    <property type="entry name" value="Protein kinase-like (PK-like)"/>
    <property type="match status" value="1"/>
</dbReference>
<dbReference type="AlphaFoldDB" id="B8LPH3"/>
<evidence type="ECO:0000256" key="4">
    <source>
        <dbReference type="ARBA" id="ARBA00022741"/>
    </source>
</evidence>
<evidence type="ECO:0000256" key="6">
    <source>
        <dbReference type="ARBA" id="ARBA00022840"/>
    </source>
</evidence>
<keyword evidence="4 8" id="KW-0547">Nucleotide-binding</keyword>
<dbReference type="FunFam" id="3.30.200.20:FF:000434">
    <property type="entry name" value="Receptor-like serine/threonine-protein kinase"/>
    <property type="match status" value="1"/>
</dbReference>
<proteinExistence type="evidence at transcript level"/>
<dbReference type="Gene3D" id="1.10.510.10">
    <property type="entry name" value="Transferase(Phosphotransferase) domain 1"/>
    <property type="match status" value="1"/>
</dbReference>
<evidence type="ECO:0000256" key="7">
    <source>
        <dbReference type="ARBA" id="ARBA00023170"/>
    </source>
</evidence>
<dbReference type="GO" id="GO:0005524">
    <property type="term" value="F:ATP binding"/>
    <property type="evidence" value="ECO:0007669"/>
    <property type="project" value="UniProtKB-UniRule"/>
</dbReference>
<dbReference type="InterPro" id="IPR000719">
    <property type="entry name" value="Prot_kinase_dom"/>
</dbReference>
<dbReference type="PIRSF" id="PIRSF000654">
    <property type="entry name" value="Integrin-linked_kinase"/>
    <property type="match status" value="1"/>
</dbReference>